<name>A0A1H2JU67_9BACT</name>
<evidence type="ECO:0000256" key="3">
    <source>
        <dbReference type="PROSITE-ProRule" id="PRU00284"/>
    </source>
</evidence>
<dbReference type="GO" id="GO:0006935">
    <property type="term" value="P:chemotaxis"/>
    <property type="evidence" value="ECO:0007669"/>
    <property type="project" value="UniProtKB-KW"/>
</dbReference>
<evidence type="ECO:0000313" key="9">
    <source>
        <dbReference type="EMBL" id="SDU60044.1"/>
    </source>
</evidence>
<dbReference type="GO" id="GO:0004888">
    <property type="term" value="F:transmembrane signaling receptor activity"/>
    <property type="evidence" value="ECO:0007669"/>
    <property type="project" value="InterPro"/>
</dbReference>
<organism evidence="9 10">
    <name type="scientific">Desulfobacula phenolica</name>
    <dbReference type="NCBI Taxonomy" id="90732"/>
    <lineage>
        <taxon>Bacteria</taxon>
        <taxon>Pseudomonadati</taxon>
        <taxon>Thermodesulfobacteriota</taxon>
        <taxon>Desulfobacteria</taxon>
        <taxon>Desulfobacterales</taxon>
        <taxon>Desulfobacteraceae</taxon>
        <taxon>Desulfobacula</taxon>
    </lineage>
</organism>
<evidence type="ECO:0000256" key="5">
    <source>
        <dbReference type="SAM" id="MobiDB-lite"/>
    </source>
</evidence>
<dbReference type="PANTHER" id="PTHR43531:SF14">
    <property type="entry name" value="METHYL-ACCEPTING CHEMOTAXIS PROTEIN I-RELATED"/>
    <property type="match status" value="1"/>
</dbReference>
<evidence type="ECO:0000256" key="4">
    <source>
        <dbReference type="SAM" id="Coils"/>
    </source>
</evidence>
<dbReference type="InterPro" id="IPR032255">
    <property type="entry name" value="HBM"/>
</dbReference>
<evidence type="ECO:0000259" key="7">
    <source>
        <dbReference type="PROSITE" id="PS50111"/>
    </source>
</evidence>
<feature type="transmembrane region" description="Helical" evidence="6">
    <location>
        <begin position="12"/>
        <end position="30"/>
    </location>
</feature>
<feature type="region of interest" description="Disordered" evidence="5">
    <location>
        <begin position="350"/>
        <end position="383"/>
    </location>
</feature>
<reference evidence="10" key="1">
    <citation type="submission" date="2016-10" db="EMBL/GenBank/DDBJ databases">
        <authorList>
            <person name="Varghese N."/>
            <person name="Submissions S."/>
        </authorList>
    </citation>
    <scope>NUCLEOTIDE SEQUENCE [LARGE SCALE GENOMIC DNA]</scope>
    <source>
        <strain evidence="10">DSM 3384</strain>
    </source>
</reference>
<evidence type="ECO:0000313" key="10">
    <source>
        <dbReference type="Proteomes" id="UP000199608"/>
    </source>
</evidence>
<dbReference type="PANTHER" id="PTHR43531">
    <property type="entry name" value="PROTEIN ICFG"/>
    <property type="match status" value="1"/>
</dbReference>
<dbReference type="Pfam" id="PF00015">
    <property type="entry name" value="MCPsignal"/>
    <property type="match status" value="1"/>
</dbReference>
<feature type="domain" description="HBM" evidence="8">
    <location>
        <begin position="38"/>
        <end position="292"/>
    </location>
</feature>
<dbReference type="EMBL" id="FNLL01000016">
    <property type="protein sequence ID" value="SDU60044.1"/>
    <property type="molecule type" value="Genomic_DNA"/>
</dbReference>
<keyword evidence="6" id="KW-1133">Transmembrane helix</keyword>
<feature type="transmembrane region" description="Helical" evidence="6">
    <location>
        <begin position="298"/>
        <end position="317"/>
    </location>
</feature>
<dbReference type="InterPro" id="IPR004090">
    <property type="entry name" value="Chemotax_Me-accpt_rcpt"/>
</dbReference>
<keyword evidence="6" id="KW-0812">Transmembrane</keyword>
<feature type="domain" description="Methyl-accepting transducer" evidence="7">
    <location>
        <begin position="335"/>
        <end position="564"/>
    </location>
</feature>
<proteinExistence type="inferred from homology"/>
<comment type="similarity">
    <text evidence="2">Belongs to the methyl-accepting chemotaxis (MCP) protein family.</text>
</comment>
<dbReference type="AlphaFoldDB" id="A0A1H2JU67"/>
<dbReference type="GO" id="GO:0007165">
    <property type="term" value="P:signal transduction"/>
    <property type="evidence" value="ECO:0007669"/>
    <property type="project" value="UniProtKB-KW"/>
</dbReference>
<dbReference type="PROSITE" id="PS51753">
    <property type="entry name" value="HBM"/>
    <property type="match status" value="1"/>
</dbReference>
<dbReference type="Gene3D" id="1.20.1440.210">
    <property type="match status" value="1"/>
</dbReference>
<dbReference type="PROSITE" id="PS50111">
    <property type="entry name" value="CHEMOTAXIS_TRANSDUC_2"/>
    <property type="match status" value="1"/>
</dbReference>
<gene>
    <name evidence="9" type="ORF">SAMN04487931_1161</name>
</gene>
<evidence type="ECO:0000256" key="1">
    <source>
        <dbReference type="ARBA" id="ARBA00022481"/>
    </source>
</evidence>
<accession>A0A1H2JU67</accession>
<evidence type="ECO:0000256" key="2">
    <source>
        <dbReference type="ARBA" id="ARBA00029447"/>
    </source>
</evidence>
<dbReference type="SMART" id="SM01358">
    <property type="entry name" value="HBM"/>
    <property type="match status" value="1"/>
</dbReference>
<dbReference type="PRINTS" id="PR00260">
    <property type="entry name" value="CHEMTRNSDUCR"/>
</dbReference>
<dbReference type="Pfam" id="PF16591">
    <property type="entry name" value="HBM"/>
    <property type="match status" value="1"/>
</dbReference>
<keyword evidence="3" id="KW-0807">Transducer</keyword>
<keyword evidence="4" id="KW-0175">Coiled coil</keyword>
<dbReference type="Gene3D" id="1.10.287.950">
    <property type="entry name" value="Methyl-accepting chemotaxis protein"/>
    <property type="match status" value="1"/>
</dbReference>
<dbReference type="GO" id="GO:0005886">
    <property type="term" value="C:plasma membrane"/>
    <property type="evidence" value="ECO:0007669"/>
    <property type="project" value="TreeGrafter"/>
</dbReference>
<dbReference type="RefSeq" id="WP_092237802.1">
    <property type="nucleotide sequence ID" value="NZ_FNLL01000016.1"/>
</dbReference>
<evidence type="ECO:0000256" key="6">
    <source>
        <dbReference type="SAM" id="Phobius"/>
    </source>
</evidence>
<sequence>MFKNMKLGTKIFSGFALVLVFLCIVAFIGFKSLSGVIDRVDKADDVNRIVKIILDTRQQEKNYIIRGDHSYIKKVEEDMEKLVEQATKTKNKFDQAINKDQMDQVIEKATAYSNSFKEYVELDHQKEKAMEEMRSMARKVLAQSEAIREDQKRELAQAMKNFAGYDVINDKLKKADDANRLIKWFMDGRKSEKEFIITKGENKWRENVDTNIAKILALSYDLKLRFKQSRNIEQITSVIAAIRQYDKAFNNFTELMKAQETADNSMVKSARGVNEVCTLARVDQKAKMGHQISTANRIMLTGTIIAIFLGLLFAFIITRTITKPLNIVIQGLGEGANQVASASSQVSSTSQSLAEGSSEQAASIEETSSSMEEMSSMTKKNAENAGQADMIMKDSSQVVSAANESMNQLIQSMKEISTASKKTSKIIKTIDEIAFQTNLLALNAAVEAARAGEAGAGFAVVADEVRNLAMRAANAANDTSSLIEGTVNKVNNGSKLVLTANEAFGKVTESSGKVAALISEISHASKEQSDGIEQVNSAIGEMDKVIQQNAANAEESASASEELNAQAEQLKEFVADLVSLVTGDKNRNSGRSYGIITRTISEKHDAASGQGNKFLSGANEVRSDQEIRFAGDDDFESF</sequence>
<feature type="coiled-coil region" evidence="4">
    <location>
        <begin position="72"/>
        <end position="161"/>
    </location>
</feature>
<keyword evidence="6" id="KW-0472">Membrane</keyword>
<feature type="compositionally biased region" description="Low complexity" evidence="5">
    <location>
        <begin position="365"/>
        <end position="378"/>
    </location>
</feature>
<dbReference type="InterPro" id="IPR004089">
    <property type="entry name" value="MCPsignal_dom"/>
</dbReference>
<evidence type="ECO:0000259" key="8">
    <source>
        <dbReference type="PROSITE" id="PS51753"/>
    </source>
</evidence>
<keyword evidence="10" id="KW-1185">Reference proteome</keyword>
<dbReference type="SMART" id="SM00283">
    <property type="entry name" value="MA"/>
    <property type="match status" value="1"/>
</dbReference>
<dbReference type="SUPFAM" id="SSF58104">
    <property type="entry name" value="Methyl-accepting chemotaxis protein (MCP) signaling domain"/>
    <property type="match status" value="1"/>
</dbReference>
<dbReference type="Proteomes" id="UP000199608">
    <property type="component" value="Unassembled WGS sequence"/>
</dbReference>
<keyword evidence="1" id="KW-0488">Methylation</keyword>
<dbReference type="InterPro" id="IPR051310">
    <property type="entry name" value="MCP_chemotaxis"/>
</dbReference>
<protein>
    <submittedName>
        <fullName evidence="9">Methyl-accepting chemotaxis protein</fullName>
    </submittedName>
</protein>